<gene>
    <name evidence="4" type="ORF">IAA52_02115</name>
</gene>
<sequence>MKKMLSFLLMFAIMLLPISAFAAPGDAILLRQGVEGYNGSTRSMVEIDGTLYLLTYDSLYTLEDDGTTPTKHELKLLEETVAEDAEENDDANTSTSREALAIINYGGRPCLIVSESTIEVEGVGDEQETFSTMEGVWLYELAFDGEGKATTGEELTELDWYDLIQGNGDYEYLAQCRMPFVLEDTLYFTSYDNDGNEFIAMTNLEDGDTDTLYGSDLGNDLRLDTLCAYKDGLMLCLSIEWGEEANTVKLFSVDLEAEEAQELFTIPTTGYSSPSGLVYREENDTLYFVMNGEIYAIAGMDVTTMQSVAEIPVDSIYDVQPIITGDGFYIAADYEAVVRRNTDPSLRAQTRLTVQNNYNTSIDNAYYTFTNEHGDVEVIMTQQVEDIVQAMMNRSTAVDVYYLNVSSQAYEAVFSRGYMAELSGSEKLSALVENGYPFVQEVCVKDGQVVAIPVEIYMDGRGYDPAAFERIGLTENDVPKTWVEFFESLEPLAKKVAEVPGMSLFETYYDYESARTTFLSAMISDYMNYISQPENEFAFDTEEFRAVLEAYESVDWSKLGMPAPDTDDGLEGVVIAASGGSGEVEHNVLYSSYTNVSANGYAMQDAFSPLLLSFGEGKAAQINANMNVAFVNPFSENREAAIAFLETVSDELEPLVKIHISPNENEPVKSPYYETTLAEFDQMIADAQEQLEQADEADKAAFEEMIEQYKSSREDFLKYGAWEASEESIARYRTFAESIRVVRNMGLGDDNSEEFYDLMSQYMDQKITADEFITGVDRKLQMMMKEGM</sequence>
<evidence type="ECO:0000313" key="5">
    <source>
        <dbReference type="Proteomes" id="UP000824260"/>
    </source>
</evidence>
<keyword evidence="2" id="KW-0175">Coiled coil</keyword>
<evidence type="ECO:0000313" key="4">
    <source>
        <dbReference type="EMBL" id="HIQ81877.1"/>
    </source>
</evidence>
<evidence type="ECO:0000256" key="2">
    <source>
        <dbReference type="SAM" id="Coils"/>
    </source>
</evidence>
<dbReference type="EMBL" id="DVFZ01000023">
    <property type="protein sequence ID" value="HIQ81877.1"/>
    <property type="molecule type" value="Genomic_DNA"/>
</dbReference>
<evidence type="ECO:0000256" key="3">
    <source>
        <dbReference type="SAM" id="SignalP"/>
    </source>
</evidence>
<evidence type="ECO:0000256" key="1">
    <source>
        <dbReference type="ARBA" id="ARBA00022729"/>
    </source>
</evidence>
<feature type="signal peptide" evidence="3">
    <location>
        <begin position="1"/>
        <end position="22"/>
    </location>
</feature>
<dbReference type="Proteomes" id="UP000824260">
    <property type="component" value="Unassembled WGS sequence"/>
</dbReference>
<name>A0A9D1CVD3_9FIRM</name>
<dbReference type="InterPro" id="IPR050490">
    <property type="entry name" value="Bact_solute-bd_prot1"/>
</dbReference>
<dbReference type="Gene3D" id="3.40.190.10">
    <property type="entry name" value="Periplasmic binding protein-like II"/>
    <property type="match status" value="1"/>
</dbReference>
<protein>
    <submittedName>
        <fullName evidence="4">Carbohydrate ABC transporter substrate-binding protein</fullName>
    </submittedName>
</protein>
<feature type="chain" id="PRO_5039248545" evidence="3">
    <location>
        <begin position="23"/>
        <end position="788"/>
    </location>
</feature>
<dbReference type="AlphaFoldDB" id="A0A9D1CVD3"/>
<dbReference type="PANTHER" id="PTHR43649:SF33">
    <property type="entry name" value="POLYGALACTURONAN_RHAMNOGALACTURONAN-BINDING PROTEIN YTCQ"/>
    <property type="match status" value="1"/>
</dbReference>
<feature type="coiled-coil region" evidence="2">
    <location>
        <begin position="677"/>
        <end position="704"/>
    </location>
</feature>
<keyword evidence="1 3" id="KW-0732">Signal</keyword>
<organism evidence="4 5">
    <name type="scientific">Candidatus Pullichristensenella stercorigallinarum</name>
    <dbReference type="NCBI Taxonomy" id="2840909"/>
    <lineage>
        <taxon>Bacteria</taxon>
        <taxon>Bacillati</taxon>
        <taxon>Bacillota</taxon>
        <taxon>Clostridia</taxon>
        <taxon>Candidatus Pullichristensenella</taxon>
    </lineage>
</organism>
<reference evidence="4" key="2">
    <citation type="journal article" date="2021" name="PeerJ">
        <title>Extensive microbial diversity within the chicken gut microbiome revealed by metagenomics and culture.</title>
        <authorList>
            <person name="Gilroy R."/>
            <person name="Ravi A."/>
            <person name="Getino M."/>
            <person name="Pursley I."/>
            <person name="Horton D.L."/>
            <person name="Alikhan N.F."/>
            <person name="Baker D."/>
            <person name="Gharbi K."/>
            <person name="Hall N."/>
            <person name="Watson M."/>
            <person name="Adriaenssens E.M."/>
            <person name="Foster-Nyarko E."/>
            <person name="Jarju S."/>
            <person name="Secka A."/>
            <person name="Antonio M."/>
            <person name="Oren A."/>
            <person name="Chaudhuri R.R."/>
            <person name="La Ragione R."/>
            <person name="Hildebrand F."/>
            <person name="Pallen M.J."/>
        </authorList>
    </citation>
    <scope>NUCLEOTIDE SEQUENCE</scope>
    <source>
        <strain evidence="4">ChiSjej6B24-2974</strain>
    </source>
</reference>
<dbReference type="SUPFAM" id="SSF69304">
    <property type="entry name" value="Tricorn protease N-terminal domain"/>
    <property type="match status" value="1"/>
</dbReference>
<accession>A0A9D1CVD3</accession>
<dbReference type="PANTHER" id="PTHR43649">
    <property type="entry name" value="ARABINOSE-BINDING PROTEIN-RELATED"/>
    <property type="match status" value="1"/>
</dbReference>
<reference evidence="4" key="1">
    <citation type="submission" date="2020-10" db="EMBL/GenBank/DDBJ databases">
        <authorList>
            <person name="Gilroy R."/>
        </authorList>
    </citation>
    <scope>NUCLEOTIDE SEQUENCE</scope>
    <source>
        <strain evidence="4">ChiSjej6B24-2974</strain>
    </source>
</reference>
<proteinExistence type="predicted"/>
<dbReference type="SUPFAM" id="SSF53850">
    <property type="entry name" value="Periplasmic binding protein-like II"/>
    <property type="match status" value="1"/>
</dbReference>
<comment type="caution">
    <text evidence="4">The sequence shown here is derived from an EMBL/GenBank/DDBJ whole genome shotgun (WGS) entry which is preliminary data.</text>
</comment>